<dbReference type="Pfam" id="PF04545">
    <property type="entry name" value="Sigma70_r4"/>
    <property type="match status" value="1"/>
</dbReference>
<dbReference type="SUPFAM" id="SSF88946">
    <property type="entry name" value="Sigma2 domain of RNA polymerase sigma factors"/>
    <property type="match status" value="1"/>
</dbReference>
<proteinExistence type="predicted"/>
<dbReference type="InterPro" id="IPR013324">
    <property type="entry name" value="RNA_pol_sigma_r3/r4-like"/>
</dbReference>
<keyword evidence="3" id="KW-1185">Reference proteome</keyword>
<dbReference type="InterPro" id="IPR014284">
    <property type="entry name" value="RNA_pol_sigma-70_dom"/>
</dbReference>
<dbReference type="STRING" id="708126.BW727_100277"/>
<sequence length="167" mass="19969">MTLTALLDQYQGVIYSELKKMHIYPGSQDYDDYFQLACIKLFETYKTCSCDALLEENRYRFVNYASQSIRWAFLDQKRRDRHLGDHEEQSDDIVVAVETGFEDEIAFIENYHQLMDQLTIKEQRFLYDRFYLNLTMTDIAKKHGVSRKTIHLWRQGLQEKAQFLKKG</sequence>
<dbReference type="OrthoDB" id="2248780at2"/>
<protein>
    <recommendedName>
        <fullName evidence="1">RNA polymerase sigma-70 region 4 domain-containing protein</fullName>
    </recommendedName>
</protein>
<evidence type="ECO:0000313" key="3">
    <source>
        <dbReference type="Proteomes" id="UP000188993"/>
    </source>
</evidence>
<accession>A0A1S6IMC8</accession>
<dbReference type="Gene3D" id="1.20.140.160">
    <property type="match status" value="1"/>
</dbReference>
<dbReference type="RefSeq" id="WP_062468129.1">
    <property type="nucleotide sequence ID" value="NZ_BBYN01000005.1"/>
</dbReference>
<organism evidence="2 3">
    <name type="scientific">Jeotgalibaca dankookensis</name>
    <dbReference type="NCBI Taxonomy" id="708126"/>
    <lineage>
        <taxon>Bacteria</taxon>
        <taxon>Bacillati</taxon>
        <taxon>Bacillota</taxon>
        <taxon>Bacilli</taxon>
        <taxon>Lactobacillales</taxon>
        <taxon>Carnobacteriaceae</taxon>
        <taxon>Jeotgalibaca</taxon>
    </lineage>
</organism>
<dbReference type="InterPro" id="IPR007630">
    <property type="entry name" value="RNA_pol_sigma70_r4"/>
</dbReference>
<dbReference type="GO" id="GO:0003700">
    <property type="term" value="F:DNA-binding transcription factor activity"/>
    <property type="evidence" value="ECO:0007669"/>
    <property type="project" value="InterPro"/>
</dbReference>
<dbReference type="Proteomes" id="UP000188993">
    <property type="component" value="Chromosome"/>
</dbReference>
<feature type="domain" description="RNA polymerase sigma-70 region 4" evidence="1">
    <location>
        <begin position="114"/>
        <end position="150"/>
    </location>
</feature>
<evidence type="ECO:0000313" key="2">
    <source>
        <dbReference type="EMBL" id="AQS52685.1"/>
    </source>
</evidence>
<reference evidence="2 3" key="1">
    <citation type="journal article" date="2014" name="Int. J. Syst. Evol. Microbiol.">
        <title>Jeotgalibaca dankookensis gen. nov., sp. nov., a member of the family Carnobacteriaceae, isolated from seujeot (Korean traditional food).</title>
        <authorList>
            <person name="Lee D.G."/>
            <person name="Trujillo M.E."/>
            <person name="Kang H."/>
            <person name="Ahn T.Y."/>
        </authorList>
    </citation>
    <scope>NUCLEOTIDE SEQUENCE [LARGE SCALE GENOMIC DNA]</scope>
    <source>
        <strain evidence="2 3">EX-07</strain>
    </source>
</reference>
<dbReference type="EMBL" id="CP019728">
    <property type="protein sequence ID" value="AQS52685.1"/>
    <property type="molecule type" value="Genomic_DNA"/>
</dbReference>
<dbReference type="SUPFAM" id="SSF88659">
    <property type="entry name" value="Sigma3 and sigma4 domains of RNA polymerase sigma factors"/>
    <property type="match status" value="1"/>
</dbReference>
<name>A0A1S6IMC8_9LACT</name>
<evidence type="ECO:0000259" key="1">
    <source>
        <dbReference type="Pfam" id="PF04545"/>
    </source>
</evidence>
<dbReference type="AlphaFoldDB" id="A0A1S6IMC8"/>
<dbReference type="GO" id="GO:0006352">
    <property type="term" value="P:DNA-templated transcription initiation"/>
    <property type="evidence" value="ECO:0007669"/>
    <property type="project" value="InterPro"/>
</dbReference>
<dbReference type="KEGG" id="jda:BW727_100277"/>
<dbReference type="InterPro" id="IPR013325">
    <property type="entry name" value="RNA_pol_sigma_r2"/>
</dbReference>
<gene>
    <name evidence="2" type="ORF">BW727_100277</name>
</gene>
<dbReference type="NCBIfam" id="TIGR02937">
    <property type="entry name" value="sigma70-ECF"/>
    <property type="match status" value="1"/>
</dbReference>